<reference evidence="2" key="2">
    <citation type="submission" date="2015-03" db="UniProtKB">
        <authorList>
            <consortium name="EnsemblPlants"/>
        </authorList>
    </citation>
    <scope>IDENTIFICATION</scope>
</reference>
<accession>A0A0D3D6G0</accession>
<dbReference type="EnsemblPlants" id="Bo7g049850.1">
    <property type="protein sequence ID" value="Bo7g049850.1"/>
    <property type="gene ID" value="Bo7g049850"/>
</dbReference>
<protein>
    <recommendedName>
        <fullName evidence="4">DUF1985 domain-containing protein</fullName>
    </recommendedName>
</protein>
<keyword evidence="3" id="KW-1185">Reference proteome</keyword>
<sequence>MYAQQDFEICKRPYMDFPELPPRMFTLGEEPAAIRIISYHSDDTKLFKALCDCLTADEYEDLKASKLEVFIKFKELGFGWTSMLVHFILCFQLDIKKTFELWSLVVSQPVRFLLIEFEHLTGLNCDYIKDLENPRCEVTKEMAAFWEKMGVDLDTGPNATSGLGMIASGRDTLPSAQDTLNGKKFSTATPASLERLVIDLEKFENYPWGRVAFKVLIDSLKAKDLTQTGYIVDGFIQVLQVWVYYAMPELGANYGSPVPDRLSPLLLAYKGGQGRRICFKSTINRQDRDVEDPAADNIIKIMFNDPRWKWTMDCWQVTGTHKVVKMEVSPVKKEVTTVKSESVVKEKSSRPRKKARKGSSVSVEAPAAGSDGFWMTKEQIERAFQNISDAMSDDFGTCLREIKLLGQRMRAVEKKVGITKIGSSSDDLQLTKHVHEPGSESVNGAKAEQKEAKEPSVTTKPSSSTELCLVKPADDLPSDEPSVLILDKQVPTASDFLLEEARRQTKKETAMVNLREKSERERKLAHTQQTPFKGNITAKQIIPNKKVGRDYDPFAPYEKKKSKELTEWLEEDPCPSRFYQVLRTPLEWLTDHQMDAFINLLRQRYQDHPQHFRSERMCFLDHIFSRQWRASYPDFKSDKGDANGLGRRLPGGAWNFHAGEIPSFCQSKKVWGWMWMISMHL</sequence>
<dbReference type="Proteomes" id="UP000032141">
    <property type="component" value="Chromosome C7"/>
</dbReference>
<dbReference type="Gramene" id="Bo7g049850.1">
    <property type="protein sequence ID" value="Bo7g049850.1"/>
    <property type="gene ID" value="Bo7g049850"/>
</dbReference>
<evidence type="ECO:0000313" key="3">
    <source>
        <dbReference type="Proteomes" id="UP000032141"/>
    </source>
</evidence>
<reference evidence="2 3" key="1">
    <citation type="journal article" date="2014" name="Genome Biol.">
        <title>Transcriptome and methylome profiling reveals relics of genome dominance in the mesopolyploid Brassica oleracea.</title>
        <authorList>
            <person name="Parkin I.A."/>
            <person name="Koh C."/>
            <person name="Tang H."/>
            <person name="Robinson S.J."/>
            <person name="Kagale S."/>
            <person name="Clarke W.E."/>
            <person name="Town C.D."/>
            <person name="Nixon J."/>
            <person name="Krishnakumar V."/>
            <person name="Bidwell S.L."/>
            <person name="Denoeud F."/>
            <person name="Belcram H."/>
            <person name="Links M.G."/>
            <person name="Just J."/>
            <person name="Clarke C."/>
            <person name="Bender T."/>
            <person name="Huebert T."/>
            <person name="Mason A.S."/>
            <person name="Pires J.C."/>
            <person name="Barker G."/>
            <person name="Moore J."/>
            <person name="Walley P.G."/>
            <person name="Manoli S."/>
            <person name="Batley J."/>
            <person name="Edwards D."/>
            <person name="Nelson M.N."/>
            <person name="Wang X."/>
            <person name="Paterson A.H."/>
            <person name="King G."/>
            <person name="Bancroft I."/>
            <person name="Chalhoub B."/>
            <person name="Sharpe A.G."/>
        </authorList>
    </citation>
    <scope>NUCLEOTIDE SEQUENCE</scope>
    <source>
        <strain evidence="2 3">cv. TO1000</strain>
    </source>
</reference>
<feature type="region of interest" description="Disordered" evidence="1">
    <location>
        <begin position="342"/>
        <end position="367"/>
    </location>
</feature>
<dbReference type="HOGENOM" id="CLU_017415_8_0_1"/>
<feature type="region of interest" description="Disordered" evidence="1">
    <location>
        <begin position="434"/>
        <end position="464"/>
    </location>
</feature>
<dbReference type="AlphaFoldDB" id="A0A0D3D6G0"/>
<proteinExistence type="predicted"/>
<organism evidence="2 3">
    <name type="scientific">Brassica oleracea var. oleracea</name>
    <dbReference type="NCBI Taxonomy" id="109376"/>
    <lineage>
        <taxon>Eukaryota</taxon>
        <taxon>Viridiplantae</taxon>
        <taxon>Streptophyta</taxon>
        <taxon>Embryophyta</taxon>
        <taxon>Tracheophyta</taxon>
        <taxon>Spermatophyta</taxon>
        <taxon>Magnoliopsida</taxon>
        <taxon>eudicotyledons</taxon>
        <taxon>Gunneridae</taxon>
        <taxon>Pentapetalae</taxon>
        <taxon>rosids</taxon>
        <taxon>malvids</taxon>
        <taxon>Brassicales</taxon>
        <taxon>Brassicaceae</taxon>
        <taxon>Brassiceae</taxon>
        <taxon>Brassica</taxon>
    </lineage>
</organism>
<dbReference type="PANTHER" id="PTHR48449:SF1">
    <property type="entry name" value="DUF1985 DOMAIN-CONTAINING PROTEIN"/>
    <property type="match status" value="1"/>
</dbReference>
<evidence type="ECO:0000313" key="2">
    <source>
        <dbReference type="EnsemblPlants" id="Bo7g049850.1"/>
    </source>
</evidence>
<evidence type="ECO:0008006" key="4">
    <source>
        <dbReference type="Google" id="ProtNLM"/>
    </source>
</evidence>
<evidence type="ECO:0000256" key="1">
    <source>
        <dbReference type="SAM" id="MobiDB-lite"/>
    </source>
</evidence>
<name>A0A0D3D6G0_BRAOL</name>
<dbReference type="PANTHER" id="PTHR48449">
    <property type="entry name" value="DUF1985 DOMAIN-CONTAINING PROTEIN"/>
    <property type="match status" value="1"/>
</dbReference>